<evidence type="ECO:0000313" key="2">
    <source>
        <dbReference type="EMBL" id="OMO83610.1"/>
    </source>
</evidence>
<gene>
    <name evidence="2" type="ORF">COLO4_22405</name>
</gene>
<keyword evidence="1" id="KW-0472">Membrane</keyword>
<keyword evidence="1" id="KW-1133">Transmembrane helix</keyword>
<feature type="transmembrane region" description="Helical" evidence="1">
    <location>
        <begin position="12"/>
        <end position="34"/>
    </location>
</feature>
<feature type="non-terminal residue" evidence="2">
    <location>
        <position position="65"/>
    </location>
</feature>
<organism evidence="2 3">
    <name type="scientific">Corchorus olitorius</name>
    <dbReference type="NCBI Taxonomy" id="93759"/>
    <lineage>
        <taxon>Eukaryota</taxon>
        <taxon>Viridiplantae</taxon>
        <taxon>Streptophyta</taxon>
        <taxon>Embryophyta</taxon>
        <taxon>Tracheophyta</taxon>
        <taxon>Spermatophyta</taxon>
        <taxon>Magnoliopsida</taxon>
        <taxon>eudicotyledons</taxon>
        <taxon>Gunneridae</taxon>
        <taxon>Pentapetalae</taxon>
        <taxon>rosids</taxon>
        <taxon>malvids</taxon>
        <taxon>Malvales</taxon>
        <taxon>Malvaceae</taxon>
        <taxon>Grewioideae</taxon>
        <taxon>Apeibeae</taxon>
        <taxon>Corchorus</taxon>
    </lineage>
</organism>
<sequence>MGKKLCNILQGLKPLILIMVVQVALAGVIIFYKLAVIDGMSRKVLVAYRFIFASAFVIPLALILE</sequence>
<keyword evidence="1" id="KW-0812">Transmembrane</keyword>
<dbReference type="EMBL" id="AWUE01017963">
    <property type="protein sequence ID" value="OMO83610.1"/>
    <property type="molecule type" value="Genomic_DNA"/>
</dbReference>
<evidence type="ECO:0000313" key="3">
    <source>
        <dbReference type="Proteomes" id="UP000187203"/>
    </source>
</evidence>
<protein>
    <submittedName>
        <fullName evidence="2">Auxin-induced protein 5NG4-like protein</fullName>
    </submittedName>
</protein>
<dbReference type="STRING" id="93759.A0A1R3IM23"/>
<accession>A0A1R3IM23</accession>
<dbReference type="AlphaFoldDB" id="A0A1R3IM23"/>
<proteinExistence type="predicted"/>
<dbReference type="Proteomes" id="UP000187203">
    <property type="component" value="Unassembled WGS sequence"/>
</dbReference>
<reference evidence="3" key="1">
    <citation type="submission" date="2013-09" db="EMBL/GenBank/DDBJ databases">
        <title>Corchorus olitorius genome sequencing.</title>
        <authorList>
            <person name="Alam M."/>
            <person name="Haque M.S."/>
            <person name="Islam M.S."/>
            <person name="Emdad E.M."/>
            <person name="Islam M.M."/>
            <person name="Ahmed B."/>
            <person name="Halim A."/>
            <person name="Hossen Q.M.M."/>
            <person name="Hossain M.Z."/>
            <person name="Ahmed R."/>
            <person name="Khan M.M."/>
            <person name="Islam R."/>
            <person name="Rashid M.M."/>
            <person name="Khan S.A."/>
            <person name="Rahman M.S."/>
            <person name="Alam M."/>
            <person name="Yahiya A.S."/>
            <person name="Khan M.S."/>
            <person name="Azam M.S."/>
            <person name="Haque T."/>
            <person name="Lashkar M.Z.H."/>
            <person name="Akhand A.I."/>
            <person name="Morshed G."/>
            <person name="Roy S."/>
            <person name="Uddin K.S."/>
            <person name="Rabeya T."/>
            <person name="Hossain A.S."/>
            <person name="Chowdhury A."/>
            <person name="Snigdha A.R."/>
            <person name="Mortoza M.S."/>
            <person name="Matin S.A."/>
            <person name="Hoque S.M.E."/>
            <person name="Islam M.K."/>
            <person name="Roy D.K."/>
            <person name="Haider R."/>
            <person name="Moosa M.M."/>
            <person name="Elias S.M."/>
            <person name="Hasan A.M."/>
            <person name="Jahan S."/>
            <person name="Shafiuddin M."/>
            <person name="Mahmood N."/>
            <person name="Shommy N.S."/>
        </authorList>
    </citation>
    <scope>NUCLEOTIDE SEQUENCE [LARGE SCALE GENOMIC DNA]</scope>
    <source>
        <strain evidence="3">cv. O-4</strain>
    </source>
</reference>
<feature type="transmembrane region" description="Helical" evidence="1">
    <location>
        <begin position="46"/>
        <end position="64"/>
    </location>
</feature>
<comment type="caution">
    <text evidence="2">The sequence shown here is derived from an EMBL/GenBank/DDBJ whole genome shotgun (WGS) entry which is preliminary data.</text>
</comment>
<keyword evidence="3" id="KW-1185">Reference proteome</keyword>
<dbReference type="OrthoDB" id="1728340at2759"/>
<evidence type="ECO:0000256" key="1">
    <source>
        <dbReference type="SAM" id="Phobius"/>
    </source>
</evidence>
<name>A0A1R3IM23_9ROSI</name>